<evidence type="ECO:0000256" key="2">
    <source>
        <dbReference type="ARBA" id="ARBA00023015"/>
    </source>
</evidence>
<dbReference type="EMBL" id="BARU01003402">
    <property type="protein sequence ID" value="GAH23451.1"/>
    <property type="molecule type" value="Genomic_DNA"/>
</dbReference>
<dbReference type="InterPro" id="IPR028082">
    <property type="entry name" value="Peripla_BP_I"/>
</dbReference>
<protein>
    <recommendedName>
        <fullName evidence="5">Transcriptional regulator LacI/GalR-like sensor domain-containing protein</fullName>
    </recommendedName>
</protein>
<accession>X1DR51</accession>
<evidence type="ECO:0000256" key="4">
    <source>
        <dbReference type="ARBA" id="ARBA00023163"/>
    </source>
</evidence>
<comment type="caution">
    <text evidence="6">The sequence shown here is derived from an EMBL/GenBank/DDBJ whole genome shotgun (WGS) entry which is preliminary data.</text>
</comment>
<evidence type="ECO:0000256" key="3">
    <source>
        <dbReference type="ARBA" id="ARBA00023125"/>
    </source>
</evidence>
<proteinExistence type="predicted"/>
<dbReference type="GO" id="GO:0000976">
    <property type="term" value="F:transcription cis-regulatory region binding"/>
    <property type="evidence" value="ECO:0007669"/>
    <property type="project" value="TreeGrafter"/>
</dbReference>
<keyword evidence="2" id="KW-0805">Transcription regulation</keyword>
<dbReference type="AlphaFoldDB" id="X1DR51"/>
<reference evidence="6" key="1">
    <citation type="journal article" date="2014" name="Front. Microbiol.">
        <title>High frequency of phylogenetically diverse reductive dehalogenase-homologous genes in deep subseafloor sedimentary metagenomes.</title>
        <authorList>
            <person name="Kawai M."/>
            <person name="Futagami T."/>
            <person name="Toyoda A."/>
            <person name="Takaki Y."/>
            <person name="Nishi S."/>
            <person name="Hori S."/>
            <person name="Arai W."/>
            <person name="Tsubouchi T."/>
            <person name="Morono Y."/>
            <person name="Uchiyama I."/>
            <person name="Ito T."/>
            <person name="Fujiyama A."/>
            <person name="Inagaki F."/>
            <person name="Takami H."/>
        </authorList>
    </citation>
    <scope>NUCLEOTIDE SEQUENCE</scope>
    <source>
        <strain evidence="6">Expedition CK06-06</strain>
    </source>
</reference>
<dbReference type="PANTHER" id="PTHR30146">
    <property type="entry name" value="LACI-RELATED TRANSCRIPTIONAL REPRESSOR"/>
    <property type="match status" value="1"/>
</dbReference>
<keyword evidence="1" id="KW-0678">Repressor</keyword>
<feature type="domain" description="Transcriptional regulator LacI/GalR-like sensor" evidence="5">
    <location>
        <begin position="7"/>
        <end position="105"/>
    </location>
</feature>
<keyword evidence="3" id="KW-0238">DNA-binding</keyword>
<dbReference type="Pfam" id="PF13377">
    <property type="entry name" value="Peripla_BP_3"/>
    <property type="match status" value="1"/>
</dbReference>
<name>X1DR51_9ZZZZ</name>
<dbReference type="Gene3D" id="3.40.50.2300">
    <property type="match status" value="2"/>
</dbReference>
<evidence type="ECO:0000259" key="5">
    <source>
        <dbReference type="Pfam" id="PF13377"/>
    </source>
</evidence>
<dbReference type="InterPro" id="IPR046335">
    <property type="entry name" value="LacI/GalR-like_sensor"/>
</dbReference>
<sequence>MVEFLRMENSPEAVFITNEAMTTGALLALKENEVRIPEQIGIVGFDDPVWAPLIQPPLTAVRQPSYSIGTIASQVLLQKTNGRGRRKASHEEIVLKPKLIIRQSCREKLKERVVST</sequence>
<organism evidence="6">
    <name type="scientific">marine sediment metagenome</name>
    <dbReference type="NCBI Taxonomy" id="412755"/>
    <lineage>
        <taxon>unclassified sequences</taxon>
        <taxon>metagenomes</taxon>
        <taxon>ecological metagenomes</taxon>
    </lineage>
</organism>
<gene>
    <name evidence="6" type="ORF">S03H2_07384</name>
</gene>
<keyword evidence="4" id="KW-0804">Transcription</keyword>
<dbReference type="SUPFAM" id="SSF53822">
    <property type="entry name" value="Periplasmic binding protein-like I"/>
    <property type="match status" value="1"/>
</dbReference>
<evidence type="ECO:0000313" key="6">
    <source>
        <dbReference type="EMBL" id="GAH23451.1"/>
    </source>
</evidence>
<dbReference type="GO" id="GO:0003700">
    <property type="term" value="F:DNA-binding transcription factor activity"/>
    <property type="evidence" value="ECO:0007669"/>
    <property type="project" value="TreeGrafter"/>
</dbReference>
<evidence type="ECO:0000256" key="1">
    <source>
        <dbReference type="ARBA" id="ARBA00022491"/>
    </source>
</evidence>
<dbReference type="PANTHER" id="PTHR30146:SF148">
    <property type="entry name" value="HTH-TYPE TRANSCRIPTIONAL REPRESSOR PURR-RELATED"/>
    <property type="match status" value="1"/>
</dbReference>